<gene>
    <name evidence="2" type="ORF">FVP77_00495</name>
</gene>
<reference evidence="2 3" key="1">
    <citation type="submission" date="2019-08" db="EMBL/GenBank/DDBJ databases">
        <authorList>
            <person name="Dong K."/>
        </authorList>
    </citation>
    <scope>NUCLEOTIDE SEQUENCE [LARGE SCALE GENOMIC DNA]</scope>
    <source>
        <strain evidence="2 3">JCM14558</strain>
    </source>
</reference>
<keyword evidence="3" id="KW-1185">Reference proteome</keyword>
<dbReference type="Proteomes" id="UP000321034">
    <property type="component" value="Unassembled WGS sequence"/>
</dbReference>
<evidence type="ECO:0000256" key="1">
    <source>
        <dbReference type="SAM" id="MobiDB-lite"/>
    </source>
</evidence>
<evidence type="ECO:0000313" key="3">
    <source>
        <dbReference type="Proteomes" id="UP000321034"/>
    </source>
</evidence>
<organism evidence="2 3">
    <name type="scientific">Microbacterium hatanonis</name>
    <dbReference type="NCBI Taxonomy" id="404366"/>
    <lineage>
        <taxon>Bacteria</taxon>
        <taxon>Bacillati</taxon>
        <taxon>Actinomycetota</taxon>
        <taxon>Actinomycetes</taxon>
        <taxon>Micrococcales</taxon>
        <taxon>Microbacteriaceae</taxon>
        <taxon>Microbacterium</taxon>
    </lineage>
</organism>
<proteinExistence type="predicted"/>
<protein>
    <submittedName>
        <fullName evidence="2">Uncharacterized protein</fullName>
    </submittedName>
</protein>
<accession>A0A5C8I112</accession>
<feature type="region of interest" description="Disordered" evidence="1">
    <location>
        <begin position="1"/>
        <end position="79"/>
    </location>
</feature>
<dbReference type="OrthoDB" id="5083889at2"/>
<dbReference type="EMBL" id="VRSV01000001">
    <property type="protein sequence ID" value="TXK12009.1"/>
    <property type="molecule type" value="Genomic_DNA"/>
</dbReference>
<name>A0A5C8I112_9MICO</name>
<comment type="caution">
    <text evidence="2">The sequence shown here is derived from an EMBL/GenBank/DDBJ whole genome shotgun (WGS) entry which is preliminary data.</text>
</comment>
<sequence>MMSDQNLPEGVINANPPGGYESGDVADGETAEQNRDAAGSPGLSESGLAPQGGDEPSDPIESPDATQGADPDLAADEES</sequence>
<dbReference type="AlphaFoldDB" id="A0A5C8I112"/>
<evidence type="ECO:0000313" key="2">
    <source>
        <dbReference type="EMBL" id="TXK12009.1"/>
    </source>
</evidence>